<keyword evidence="2" id="KW-1185">Reference proteome</keyword>
<feature type="non-terminal residue" evidence="1">
    <location>
        <position position="1"/>
    </location>
</feature>
<dbReference type="EMBL" id="FNRJ01000028">
    <property type="protein sequence ID" value="SEB16793.1"/>
    <property type="molecule type" value="Genomic_DNA"/>
</dbReference>
<evidence type="ECO:0008006" key="3">
    <source>
        <dbReference type="Google" id="ProtNLM"/>
    </source>
</evidence>
<proteinExistence type="predicted"/>
<dbReference type="Proteomes" id="UP000242469">
    <property type="component" value="Unassembled WGS sequence"/>
</dbReference>
<dbReference type="AlphaFoldDB" id="A0A1H4H4N2"/>
<organism evidence="1 2">
    <name type="scientific">Marinobacterium iners DSM 11526</name>
    <dbReference type="NCBI Taxonomy" id="1122198"/>
    <lineage>
        <taxon>Bacteria</taxon>
        <taxon>Pseudomonadati</taxon>
        <taxon>Pseudomonadota</taxon>
        <taxon>Gammaproteobacteria</taxon>
        <taxon>Oceanospirillales</taxon>
        <taxon>Oceanospirillaceae</taxon>
        <taxon>Marinobacterium</taxon>
    </lineage>
</organism>
<evidence type="ECO:0000313" key="1">
    <source>
        <dbReference type="EMBL" id="SEB16793.1"/>
    </source>
</evidence>
<reference evidence="2" key="1">
    <citation type="submission" date="2016-10" db="EMBL/GenBank/DDBJ databases">
        <authorList>
            <person name="Varghese N."/>
            <person name="Submissions S."/>
        </authorList>
    </citation>
    <scope>NUCLEOTIDE SEQUENCE [LARGE SCALE GENOMIC DNA]</scope>
    <source>
        <strain evidence="2">DSM 11526</strain>
    </source>
</reference>
<sequence>TGEDVRKAEKQLNLRPRKCLGFRQPEIVFQEYLQAA</sequence>
<accession>A0A1H4H4N2</accession>
<gene>
    <name evidence="1" type="ORF">SAMN02745729_1281</name>
</gene>
<protein>
    <recommendedName>
        <fullName evidence="3">IS30 family transposase</fullName>
    </recommendedName>
</protein>
<name>A0A1H4H4N2_9GAMM</name>
<evidence type="ECO:0000313" key="2">
    <source>
        <dbReference type="Proteomes" id="UP000242469"/>
    </source>
</evidence>